<feature type="domain" description="DUS-like FMN-binding" evidence="10">
    <location>
        <begin position="23"/>
        <end position="308"/>
    </location>
</feature>
<evidence type="ECO:0000256" key="7">
    <source>
        <dbReference type="PIRNR" id="PIRNR006621"/>
    </source>
</evidence>
<accession>A0A378K2Y8</accession>
<evidence type="ECO:0000256" key="2">
    <source>
        <dbReference type="ARBA" id="ARBA00022630"/>
    </source>
</evidence>
<dbReference type="InterPro" id="IPR013785">
    <property type="entry name" value="Aldolase_TIM"/>
</dbReference>
<dbReference type="GO" id="GO:0003723">
    <property type="term" value="F:RNA binding"/>
    <property type="evidence" value="ECO:0007669"/>
    <property type="project" value="TreeGrafter"/>
</dbReference>
<dbReference type="PROSITE" id="PS01136">
    <property type="entry name" value="UPF0034"/>
    <property type="match status" value="1"/>
</dbReference>
<keyword evidence="9" id="KW-0547">Nucleotide-binding</keyword>
<comment type="function">
    <text evidence="7">Catalyzes the synthesis of 5,6-dihydrouridine (D), a modified base found in the D-loop of most tRNAs, via the reduction of the C5-C6 double bond in target uridines.</text>
</comment>
<reference evidence="12 14" key="2">
    <citation type="submission" date="2018-06" db="EMBL/GenBank/DDBJ databases">
        <authorList>
            <consortium name="Pathogen Informatics"/>
            <person name="Doyle S."/>
        </authorList>
    </citation>
    <scope>NUCLEOTIDE SEQUENCE [LARGE SCALE GENOMIC DNA]</scope>
    <source>
        <strain evidence="12 14">NCTC12239</strain>
    </source>
</reference>
<keyword evidence="13" id="KW-1185">Reference proteome</keyword>
<dbReference type="RefSeq" id="WP_028382784.1">
    <property type="nucleotide sequence ID" value="NZ_CAAAJG010000012.1"/>
</dbReference>
<dbReference type="PANTHER" id="PTHR45846:SF1">
    <property type="entry name" value="TRNA-DIHYDROURIDINE(47) SYNTHASE [NAD(P)(+)]-LIKE"/>
    <property type="match status" value="1"/>
</dbReference>
<dbReference type="STRING" id="39962.Lmor_1732"/>
<comment type="similarity">
    <text evidence="7">Belongs to the dus family.</text>
</comment>
<dbReference type="InterPro" id="IPR018517">
    <property type="entry name" value="tRNA_hU_synthase_CS"/>
</dbReference>
<comment type="cofactor">
    <cofactor evidence="1 7 9">
        <name>FMN</name>
        <dbReference type="ChEBI" id="CHEBI:58210"/>
    </cofactor>
</comment>
<dbReference type="Proteomes" id="UP000254040">
    <property type="component" value="Unassembled WGS sequence"/>
</dbReference>
<keyword evidence="2 7" id="KW-0285">Flavoprotein</keyword>
<feature type="binding site" evidence="9">
    <location>
        <position position="79"/>
    </location>
    <ligand>
        <name>FMN</name>
        <dbReference type="ChEBI" id="CHEBI:58210"/>
    </ligand>
</feature>
<dbReference type="InterPro" id="IPR001269">
    <property type="entry name" value="DUS_fam"/>
</dbReference>
<name>A0A378K2Y8_9GAMM</name>
<evidence type="ECO:0000256" key="1">
    <source>
        <dbReference type="ARBA" id="ARBA00001917"/>
    </source>
</evidence>
<dbReference type="SUPFAM" id="SSF51395">
    <property type="entry name" value="FMN-linked oxidoreductases"/>
    <property type="match status" value="1"/>
</dbReference>
<evidence type="ECO:0000256" key="9">
    <source>
        <dbReference type="PIRSR" id="PIRSR006621-2"/>
    </source>
</evidence>
<evidence type="ECO:0000256" key="3">
    <source>
        <dbReference type="ARBA" id="ARBA00022643"/>
    </source>
</evidence>
<dbReference type="Proteomes" id="UP000054985">
    <property type="component" value="Unassembled WGS sequence"/>
</dbReference>
<keyword evidence="4 7" id="KW-0819">tRNA processing</keyword>
<evidence type="ECO:0000313" key="12">
    <source>
        <dbReference type="EMBL" id="STX64052.1"/>
    </source>
</evidence>
<dbReference type="PANTHER" id="PTHR45846">
    <property type="entry name" value="TRNA-DIHYDROURIDINE(47) SYNTHASE [NAD(P)(+)]-LIKE"/>
    <property type="match status" value="1"/>
</dbReference>
<dbReference type="PIRSF" id="PIRSF006621">
    <property type="entry name" value="Dus"/>
    <property type="match status" value="1"/>
</dbReference>
<gene>
    <name evidence="12" type="primary">dus_2</name>
    <name evidence="11" type="ORF">Lmor_1732</name>
    <name evidence="12" type="ORF">NCTC12239_03013</name>
</gene>
<dbReference type="AlphaFoldDB" id="A0A378K2Y8"/>
<feature type="active site" description="Proton donor" evidence="8">
    <location>
        <position position="109"/>
    </location>
</feature>
<keyword evidence="6 7" id="KW-0560">Oxidoreductase</keyword>
<reference evidence="11 13" key="1">
    <citation type="submission" date="2015-11" db="EMBL/GenBank/DDBJ databases">
        <title>Genomic analysis of 38 Legionella species identifies large and diverse effector repertoires.</title>
        <authorList>
            <person name="Burstein D."/>
            <person name="Amaro F."/>
            <person name="Zusman T."/>
            <person name="Lifshitz Z."/>
            <person name="Cohen O."/>
            <person name="Gilbert J.A."/>
            <person name="Pupko T."/>
            <person name="Shuman H.A."/>
            <person name="Segal G."/>
        </authorList>
    </citation>
    <scope>NUCLEOTIDE SEQUENCE [LARGE SCALE GENOMIC DNA]</scope>
    <source>
        <strain evidence="11 13">ATCC 43877</strain>
    </source>
</reference>
<dbReference type="Gene3D" id="3.20.20.70">
    <property type="entry name" value="Aldolase class I"/>
    <property type="match status" value="1"/>
</dbReference>
<dbReference type="GO" id="GO:0017150">
    <property type="term" value="F:tRNA dihydrouridine synthase activity"/>
    <property type="evidence" value="ECO:0007669"/>
    <property type="project" value="InterPro"/>
</dbReference>
<sequence>MHTIINSPFQIGSLKLPHRLIQGPLAGYSCAPFRELFHQYTPPAYCVSEMSSALDVLHKHDDRSRYIYRSPNETVLAYQISGTDPDVLAQAAIKLQSCGADLIDINCGCPKTKIRKKGAGSALLDTPEKLIKIIQKVRELLSIPLTIKIRIQGNKNDVLLAQQIEKAGADALIVHGRRWIDDYDIQCNLHQIAQIKQNINIPVIANGDISTQSNLYEALRISGCDGFMISRAGSGRPWLYQELLEQRTVPINSTEIIQIFMTHLHGLKTLEDEYKSVLQSKSLVRYYFKNLLDITQLNRFYQLNSLTEINEFLLENVTRN</sequence>
<dbReference type="EC" id="1.3.1.-" evidence="7"/>
<keyword evidence="5" id="KW-0521">NADP</keyword>
<dbReference type="Pfam" id="PF01207">
    <property type="entry name" value="Dus"/>
    <property type="match status" value="1"/>
</dbReference>
<evidence type="ECO:0000256" key="8">
    <source>
        <dbReference type="PIRSR" id="PIRSR006621-1"/>
    </source>
</evidence>
<evidence type="ECO:0000259" key="10">
    <source>
        <dbReference type="Pfam" id="PF01207"/>
    </source>
</evidence>
<dbReference type="OrthoDB" id="9764501at2"/>
<proteinExistence type="inferred from homology"/>
<dbReference type="GO" id="GO:0050660">
    <property type="term" value="F:flavin adenine dinucleotide binding"/>
    <property type="evidence" value="ECO:0007669"/>
    <property type="project" value="InterPro"/>
</dbReference>
<feature type="binding site" evidence="9">
    <location>
        <position position="175"/>
    </location>
    <ligand>
        <name>FMN</name>
        <dbReference type="ChEBI" id="CHEBI:58210"/>
    </ligand>
</feature>
<organism evidence="12 14">
    <name type="scientific">Legionella moravica</name>
    <dbReference type="NCBI Taxonomy" id="39962"/>
    <lineage>
        <taxon>Bacteria</taxon>
        <taxon>Pseudomonadati</taxon>
        <taxon>Pseudomonadota</taxon>
        <taxon>Gammaproteobacteria</taxon>
        <taxon>Legionellales</taxon>
        <taxon>Legionellaceae</taxon>
        <taxon>Legionella</taxon>
    </lineage>
</organism>
<evidence type="ECO:0000256" key="5">
    <source>
        <dbReference type="ARBA" id="ARBA00022857"/>
    </source>
</evidence>
<evidence type="ECO:0000256" key="4">
    <source>
        <dbReference type="ARBA" id="ARBA00022694"/>
    </source>
</evidence>
<evidence type="ECO:0000313" key="11">
    <source>
        <dbReference type="EMBL" id="KTD34335.1"/>
    </source>
</evidence>
<evidence type="ECO:0000313" key="13">
    <source>
        <dbReference type="Proteomes" id="UP000054985"/>
    </source>
</evidence>
<keyword evidence="3 7" id="KW-0288">FMN</keyword>
<feature type="binding site" evidence="9">
    <location>
        <position position="148"/>
    </location>
    <ligand>
        <name>FMN</name>
        <dbReference type="ChEBI" id="CHEBI:58210"/>
    </ligand>
</feature>
<dbReference type="EMBL" id="UGOG01000001">
    <property type="protein sequence ID" value="STX64052.1"/>
    <property type="molecule type" value="Genomic_DNA"/>
</dbReference>
<feature type="binding site" evidence="9">
    <location>
        <begin position="230"/>
        <end position="231"/>
    </location>
    <ligand>
        <name>FMN</name>
        <dbReference type="ChEBI" id="CHEBI:58210"/>
    </ligand>
</feature>
<evidence type="ECO:0000313" key="14">
    <source>
        <dbReference type="Proteomes" id="UP000254040"/>
    </source>
</evidence>
<dbReference type="CDD" id="cd02801">
    <property type="entry name" value="DUS_like_FMN"/>
    <property type="match status" value="1"/>
</dbReference>
<evidence type="ECO:0000256" key="6">
    <source>
        <dbReference type="ARBA" id="ARBA00023002"/>
    </source>
</evidence>
<dbReference type="InterPro" id="IPR035587">
    <property type="entry name" value="DUS-like_FMN-bd"/>
</dbReference>
<dbReference type="EMBL" id="LNYN01000020">
    <property type="protein sequence ID" value="KTD34335.1"/>
    <property type="molecule type" value="Genomic_DNA"/>
</dbReference>
<protein>
    <recommendedName>
        <fullName evidence="7">tRNA-dihydrouridine synthase</fullName>
        <ecNumber evidence="7">1.3.1.-</ecNumber>
    </recommendedName>
</protein>